<comment type="caution">
    <text evidence="5">The sequence shown here is derived from an EMBL/GenBank/DDBJ whole genome shotgun (WGS) entry which is preliminary data.</text>
</comment>
<dbReference type="GO" id="GO:0016757">
    <property type="term" value="F:glycosyltransferase activity"/>
    <property type="evidence" value="ECO:0007669"/>
    <property type="project" value="UniProtKB-KW"/>
</dbReference>
<protein>
    <submittedName>
        <fullName evidence="5">GT2 family glycosyltransferase</fullName>
    </submittedName>
</protein>
<evidence type="ECO:0000256" key="1">
    <source>
        <dbReference type="ARBA" id="ARBA00006739"/>
    </source>
</evidence>
<evidence type="ECO:0000259" key="4">
    <source>
        <dbReference type="Pfam" id="PF00535"/>
    </source>
</evidence>
<dbReference type="InterPro" id="IPR029044">
    <property type="entry name" value="Nucleotide-diphossugar_trans"/>
</dbReference>
<sequence length="335" mass="37457">MTRKTTSVVAVIVTYGERAELCLRVVAAAFENGVSQVVVVDNGSQEANATKLQQAAAQDPCLHLLRISENLGSAGGVARGLTHAISLKPDDIWILDDDNLPRGDCLKTLLSVRSAINTDFQDAVLYCYRGSTRINDLKSAERGTIKRYGQNTFLAFSAGSLLIGKFCDRKSALPISYPVIRTYIGPYGGMFAPRTIFESLGLPREDYFLYADDHEYCSRMVRMGVDQFLVYSAQVEDLDVSFANGNGLLDLHVSEFKVYFQVRNHTHLGMQNIDCRLCYEVNKAVFLLVQLFRVRHSIMCAPRQVFKRLRLILAAISDGENGRLGRRNRVTDVER</sequence>
<feature type="domain" description="Glycosyltransferase 2-like" evidence="4">
    <location>
        <begin position="11"/>
        <end position="140"/>
    </location>
</feature>
<evidence type="ECO:0000313" key="5">
    <source>
        <dbReference type="EMBL" id="PZX48366.1"/>
    </source>
</evidence>
<reference evidence="5 6" key="1">
    <citation type="submission" date="2018-06" db="EMBL/GenBank/DDBJ databases">
        <title>Genomic Encyclopedia of Archaeal and Bacterial Type Strains, Phase II (KMG-II): from individual species to whole genera.</title>
        <authorList>
            <person name="Goeker M."/>
        </authorList>
    </citation>
    <scope>NUCLEOTIDE SEQUENCE [LARGE SCALE GENOMIC DNA]</scope>
    <source>
        <strain evidence="5 6">DSM 18774</strain>
    </source>
</reference>
<evidence type="ECO:0000256" key="3">
    <source>
        <dbReference type="ARBA" id="ARBA00022679"/>
    </source>
</evidence>
<dbReference type="RefSeq" id="WP_111467559.1">
    <property type="nucleotide sequence ID" value="NZ_QKZS01000025.1"/>
</dbReference>
<evidence type="ECO:0000256" key="2">
    <source>
        <dbReference type="ARBA" id="ARBA00022676"/>
    </source>
</evidence>
<dbReference type="AlphaFoldDB" id="A0A2W7QM54"/>
<dbReference type="Pfam" id="PF00535">
    <property type="entry name" value="Glycos_transf_2"/>
    <property type="match status" value="1"/>
</dbReference>
<dbReference type="EMBL" id="QKZS01000025">
    <property type="protein sequence ID" value="PZX48366.1"/>
    <property type="molecule type" value="Genomic_DNA"/>
</dbReference>
<accession>A0A2W7QM54</accession>
<gene>
    <name evidence="5" type="ORF">LX76_04313</name>
</gene>
<dbReference type="PANTHER" id="PTHR43179:SF12">
    <property type="entry name" value="GALACTOFURANOSYLTRANSFERASE GLFT2"/>
    <property type="match status" value="1"/>
</dbReference>
<proteinExistence type="inferred from homology"/>
<dbReference type="InterPro" id="IPR001173">
    <property type="entry name" value="Glyco_trans_2-like"/>
</dbReference>
<organism evidence="5 6">
    <name type="scientific">Cereibacter changlensis</name>
    <dbReference type="NCBI Taxonomy" id="402884"/>
    <lineage>
        <taxon>Bacteria</taxon>
        <taxon>Pseudomonadati</taxon>
        <taxon>Pseudomonadota</taxon>
        <taxon>Alphaproteobacteria</taxon>
        <taxon>Rhodobacterales</taxon>
        <taxon>Paracoccaceae</taxon>
        <taxon>Cereibacter</taxon>
    </lineage>
</organism>
<keyword evidence="3 5" id="KW-0808">Transferase</keyword>
<evidence type="ECO:0000313" key="6">
    <source>
        <dbReference type="Proteomes" id="UP000249538"/>
    </source>
</evidence>
<comment type="similarity">
    <text evidence="1">Belongs to the glycosyltransferase 2 family.</text>
</comment>
<dbReference type="Gene3D" id="3.90.550.10">
    <property type="entry name" value="Spore Coat Polysaccharide Biosynthesis Protein SpsA, Chain A"/>
    <property type="match status" value="1"/>
</dbReference>
<dbReference type="PANTHER" id="PTHR43179">
    <property type="entry name" value="RHAMNOSYLTRANSFERASE WBBL"/>
    <property type="match status" value="1"/>
</dbReference>
<keyword evidence="2" id="KW-0328">Glycosyltransferase</keyword>
<dbReference type="SUPFAM" id="SSF53448">
    <property type="entry name" value="Nucleotide-diphospho-sugar transferases"/>
    <property type="match status" value="1"/>
</dbReference>
<name>A0A2W7QM54_9RHOB</name>
<dbReference type="Proteomes" id="UP000249538">
    <property type="component" value="Unassembled WGS sequence"/>
</dbReference>